<dbReference type="EMBL" id="CP036526">
    <property type="protein sequence ID" value="QDT11004.1"/>
    <property type="molecule type" value="Genomic_DNA"/>
</dbReference>
<sequence length="77" mass="8116">MKSLSVTNPNHFMVFLRGLPTIAVAGLAGIAIQHSPTVDLSRTILSAIVAAAIILNGLCGPRLWSAFVDTDSNSNLR</sequence>
<evidence type="ECO:0000313" key="2">
    <source>
        <dbReference type="EMBL" id="QDT11004.1"/>
    </source>
</evidence>
<accession>A0A517NV52</accession>
<protein>
    <submittedName>
        <fullName evidence="2">Uncharacterized protein</fullName>
    </submittedName>
</protein>
<dbReference type="Proteomes" id="UP000319817">
    <property type="component" value="Chromosome"/>
</dbReference>
<keyword evidence="1" id="KW-0812">Transmembrane</keyword>
<dbReference type="AlphaFoldDB" id="A0A517NV52"/>
<evidence type="ECO:0000313" key="3">
    <source>
        <dbReference type="Proteomes" id="UP000319817"/>
    </source>
</evidence>
<keyword evidence="3" id="KW-1185">Reference proteome</keyword>
<evidence type="ECO:0000256" key="1">
    <source>
        <dbReference type="SAM" id="Phobius"/>
    </source>
</evidence>
<feature type="transmembrane region" description="Helical" evidence="1">
    <location>
        <begin position="44"/>
        <end position="64"/>
    </location>
</feature>
<proteinExistence type="predicted"/>
<keyword evidence="1" id="KW-0472">Membrane</keyword>
<name>A0A517NV52_9BACT</name>
<keyword evidence="1" id="KW-1133">Transmembrane helix</keyword>
<organism evidence="2 3">
    <name type="scientific">Stieleria marina</name>
    <dbReference type="NCBI Taxonomy" id="1930275"/>
    <lineage>
        <taxon>Bacteria</taxon>
        <taxon>Pseudomonadati</taxon>
        <taxon>Planctomycetota</taxon>
        <taxon>Planctomycetia</taxon>
        <taxon>Pirellulales</taxon>
        <taxon>Pirellulaceae</taxon>
        <taxon>Stieleria</taxon>
    </lineage>
</organism>
<reference evidence="2 3" key="1">
    <citation type="submission" date="2019-02" db="EMBL/GenBank/DDBJ databases">
        <title>Deep-cultivation of Planctomycetes and their phenomic and genomic characterization uncovers novel biology.</title>
        <authorList>
            <person name="Wiegand S."/>
            <person name="Jogler M."/>
            <person name="Boedeker C."/>
            <person name="Pinto D."/>
            <person name="Vollmers J."/>
            <person name="Rivas-Marin E."/>
            <person name="Kohn T."/>
            <person name="Peeters S.H."/>
            <person name="Heuer A."/>
            <person name="Rast P."/>
            <person name="Oberbeckmann S."/>
            <person name="Bunk B."/>
            <person name="Jeske O."/>
            <person name="Meyerdierks A."/>
            <person name="Storesund J.E."/>
            <person name="Kallscheuer N."/>
            <person name="Luecker S."/>
            <person name="Lage O.M."/>
            <person name="Pohl T."/>
            <person name="Merkel B.J."/>
            <person name="Hornburger P."/>
            <person name="Mueller R.-W."/>
            <person name="Bruemmer F."/>
            <person name="Labrenz M."/>
            <person name="Spormann A.M."/>
            <person name="Op den Camp H."/>
            <person name="Overmann J."/>
            <person name="Amann R."/>
            <person name="Jetten M.S.M."/>
            <person name="Mascher T."/>
            <person name="Medema M.H."/>
            <person name="Devos D.P."/>
            <person name="Kaster A.-K."/>
            <person name="Ovreas L."/>
            <person name="Rohde M."/>
            <person name="Galperin M.Y."/>
            <person name="Jogler C."/>
        </authorList>
    </citation>
    <scope>NUCLEOTIDE SEQUENCE [LARGE SCALE GENOMIC DNA]</scope>
    <source>
        <strain evidence="2 3">K23_9</strain>
    </source>
</reference>
<feature type="transmembrane region" description="Helical" evidence="1">
    <location>
        <begin position="12"/>
        <end position="32"/>
    </location>
</feature>
<gene>
    <name evidence="2" type="ORF">K239x_29970</name>
</gene>